<dbReference type="RefSeq" id="WP_048551908.1">
    <property type="nucleotide sequence ID" value="NZ_HF570958.1"/>
</dbReference>
<proteinExistence type="predicted"/>
<protein>
    <recommendedName>
        <fullName evidence="3">HNH nuclease domain-containing protein</fullName>
    </recommendedName>
</protein>
<name>A0A077M6Y5_9MICO</name>
<reference evidence="1 2" key="1">
    <citation type="journal article" date="2013" name="ISME J.">
        <title>A metabolic model for members of the genus Tetrasphaera involved in enhanced biological phosphorus removal.</title>
        <authorList>
            <person name="Kristiansen R."/>
            <person name="Nguyen H.T.T."/>
            <person name="Saunders A.M."/>
            <person name="Nielsen J.L."/>
            <person name="Wimmer R."/>
            <person name="Le V.Q."/>
            <person name="McIlroy S.J."/>
            <person name="Petrovski S."/>
            <person name="Seviour R.J."/>
            <person name="Calteau A."/>
            <person name="Nielsen K.L."/>
            <person name="Nielsen P.H."/>
        </authorList>
    </citation>
    <scope>NUCLEOTIDE SEQUENCE [LARGE SCALE GENOMIC DNA]</scope>
    <source>
        <strain evidence="1 2">T1-X7</strain>
    </source>
</reference>
<evidence type="ECO:0008006" key="3">
    <source>
        <dbReference type="Google" id="ProtNLM"/>
    </source>
</evidence>
<dbReference type="Proteomes" id="UP000035721">
    <property type="component" value="Unassembled WGS sequence"/>
</dbReference>
<accession>A0A077M6Y5</accession>
<comment type="caution">
    <text evidence="1">The sequence shown here is derived from an EMBL/GenBank/DDBJ whole genome shotgun (WGS) entry which is preliminary data.</text>
</comment>
<sequence length="167" mass="18832">MGGRRRLDEEGLALLDGAVADAATVARRERKIVRVAGSECWWWTGAISGKGHGRFWFAPDRVIVAHRFGFAQVHGVEALAATEVLGHRCDNPLCQRVHPEHVVASTYVENRREWAVRRALTGSPLGDPRGARRRALELRNMAREDPQLVAADLRRLRRIFGEQLPLW</sequence>
<organism evidence="1 2">
    <name type="scientific">Nostocoides japonicum T1-X7</name>
    <dbReference type="NCBI Taxonomy" id="1194083"/>
    <lineage>
        <taxon>Bacteria</taxon>
        <taxon>Bacillati</taxon>
        <taxon>Actinomycetota</taxon>
        <taxon>Actinomycetes</taxon>
        <taxon>Micrococcales</taxon>
        <taxon>Intrasporangiaceae</taxon>
        <taxon>Nostocoides</taxon>
    </lineage>
</organism>
<evidence type="ECO:0000313" key="2">
    <source>
        <dbReference type="Proteomes" id="UP000035721"/>
    </source>
</evidence>
<gene>
    <name evidence="1" type="ORF">BN12_650010</name>
</gene>
<evidence type="ECO:0000313" key="1">
    <source>
        <dbReference type="EMBL" id="CCH79929.1"/>
    </source>
</evidence>
<dbReference type="SUPFAM" id="SSF54060">
    <property type="entry name" value="His-Me finger endonucleases"/>
    <property type="match status" value="1"/>
</dbReference>
<keyword evidence="2" id="KW-1185">Reference proteome</keyword>
<dbReference type="OrthoDB" id="3732358at2"/>
<dbReference type="AlphaFoldDB" id="A0A077M6Y5"/>
<dbReference type="EMBL" id="CAJB01000398">
    <property type="protein sequence ID" value="CCH79929.1"/>
    <property type="molecule type" value="Genomic_DNA"/>
</dbReference>
<dbReference type="InterPro" id="IPR044925">
    <property type="entry name" value="His-Me_finger_sf"/>
</dbReference>